<gene>
    <name evidence="2" type="ORF">SISNIDRAFT_469849</name>
</gene>
<feature type="compositionally biased region" description="Polar residues" evidence="1">
    <location>
        <begin position="320"/>
        <end position="330"/>
    </location>
</feature>
<evidence type="ECO:0000256" key="1">
    <source>
        <dbReference type="SAM" id="MobiDB-lite"/>
    </source>
</evidence>
<feature type="compositionally biased region" description="Acidic residues" evidence="1">
    <location>
        <begin position="716"/>
        <end position="728"/>
    </location>
</feature>
<keyword evidence="3" id="KW-1185">Reference proteome</keyword>
<dbReference type="EMBL" id="KV419433">
    <property type="protein sequence ID" value="KZS88773.1"/>
    <property type="molecule type" value="Genomic_DNA"/>
</dbReference>
<feature type="region of interest" description="Disordered" evidence="1">
    <location>
        <begin position="382"/>
        <end position="439"/>
    </location>
</feature>
<feature type="compositionally biased region" description="Acidic residues" evidence="1">
    <location>
        <begin position="618"/>
        <end position="641"/>
    </location>
</feature>
<protein>
    <recommendedName>
        <fullName evidence="4">BTB domain-containing protein</fullName>
    </recommendedName>
</protein>
<organism evidence="2 3">
    <name type="scientific">Sistotremastrum niveocremeum HHB9708</name>
    <dbReference type="NCBI Taxonomy" id="1314777"/>
    <lineage>
        <taxon>Eukaryota</taxon>
        <taxon>Fungi</taxon>
        <taxon>Dikarya</taxon>
        <taxon>Basidiomycota</taxon>
        <taxon>Agaricomycotina</taxon>
        <taxon>Agaricomycetes</taxon>
        <taxon>Sistotremastrales</taxon>
        <taxon>Sistotremastraceae</taxon>
        <taxon>Sertulicium</taxon>
        <taxon>Sertulicium niveocremeum</taxon>
    </lineage>
</organism>
<dbReference type="Proteomes" id="UP000076722">
    <property type="component" value="Unassembled WGS sequence"/>
</dbReference>
<dbReference type="AlphaFoldDB" id="A0A164PIU9"/>
<feature type="region of interest" description="Disordered" evidence="1">
    <location>
        <begin position="1"/>
        <end position="56"/>
    </location>
</feature>
<feature type="compositionally biased region" description="Pro residues" evidence="1">
    <location>
        <begin position="683"/>
        <end position="698"/>
    </location>
</feature>
<evidence type="ECO:0008006" key="4">
    <source>
        <dbReference type="Google" id="ProtNLM"/>
    </source>
</evidence>
<feature type="compositionally biased region" description="Low complexity" evidence="1">
    <location>
        <begin position="384"/>
        <end position="415"/>
    </location>
</feature>
<feature type="compositionally biased region" description="Low complexity" evidence="1">
    <location>
        <begin position="672"/>
        <end position="681"/>
    </location>
</feature>
<proteinExistence type="predicted"/>
<name>A0A164PIU9_9AGAM</name>
<feature type="region of interest" description="Disordered" evidence="1">
    <location>
        <begin position="667"/>
        <end position="766"/>
    </location>
</feature>
<reference evidence="2 3" key="1">
    <citation type="journal article" date="2016" name="Mol. Biol. Evol.">
        <title>Comparative Genomics of Early-Diverging Mushroom-Forming Fungi Provides Insights into the Origins of Lignocellulose Decay Capabilities.</title>
        <authorList>
            <person name="Nagy L.G."/>
            <person name="Riley R."/>
            <person name="Tritt A."/>
            <person name="Adam C."/>
            <person name="Daum C."/>
            <person name="Floudas D."/>
            <person name="Sun H."/>
            <person name="Yadav J.S."/>
            <person name="Pangilinan J."/>
            <person name="Larsson K.H."/>
            <person name="Matsuura K."/>
            <person name="Barry K."/>
            <person name="Labutti K."/>
            <person name="Kuo R."/>
            <person name="Ohm R.A."/>
            <person name="Bhattacharya S.S."/>
            <person name="Shirouzu T."/>
            <person name="Yoshinaga Y."/>
            <person name="Martin F.M."/>
            <person name="Grigoriev I.V."/>
            <person name="Hibbett D.S."/>
        </authorList>
    </citation>
    <scope>NUCLEOTIDE SEQUENCE [LARGE SCALE GENOMIC DNA]</scope>
    <source>
        <strain evidence="2 3">HHB9708</strain>
    </source>
</reference>
<feature type="region of interest" description="Disordered" evidence="1">
    <location>
        <begin position="320"/>
        <end position="367"/>
    </location>
</feature>
<feature type="compositionally biased region" description="Polar residues" evidence="1">
    <location>
        <begin position="1"/>
        <end position="13"/>
    </location>
</feature>
<sequence length="766" mass="84883">MPLNSAPSWTPGQASDVAEAPLDLPPPSQYHTAPMNPTPSTAPGTPLHPSTRHHSFNLPELHHTKTALRFTIGDAPTVYDYSAQILCHLSTSFKDMWEKQSDPIKLKEDAASWNSFLGYQSRLQAPNSPQGWLHVLAIASTYKFGQGILDAMTAVGDSNILRPTERLRFTIDHHIDSWFIDSVLDVFSIPLQQLTLEDTQLLGPELLLEILKMRGAVEEAHRQALHSKPSIVQHACGRVEECNREWDRVFWGMMIRLYFPENPEDGTNILRHFRNHRQHPCYSAAINHSTFSAMLSADAAAVEEGLARISSLWGFSAELQQNNSPASSRQPPKRPRTDSTVDTPGDNSELPRNEAGQFVARPKKRRATSTWTTLMGLAQEAHAADSAAASSSTAPPINTPTPSTLTPQAELAAELSRSRARDSSRSLPKTVPRRRTASQKAPKVKPVFAIVLLPNPAGQRRLPFRLTKKDILKLASFQLATYSAVDGGQLSIDSSMTPTAIIAWALDQLPIPRDWLRANVEGGTSFTPGWELVVVQKLQNELVHDISADQFIYDLAYLDMHCRAPHTIVLRSVIPIPSEPRREWKITDDGDDANFNSELDGDLLSQSKNKGKGRQVDVEDDDFDWEEEEEEDEEGEEEDVEQALSDQSLGSLQDVFHRASTSRANFTIDIPTRTLRSRSTTPHLPPASPSPSPAPPSPVTRAHSVSPESQVIVVTDDTDDEDDEDEDNLPPYSSVDPHPERLEALPDLLANLPPTSTQLSHRSRSI</sequence>
<evidence type="ECO:0000313" key="2">
    <source>
        <dbReference type="EMBL" id="KZS88773.1"/>
    </source>
</evidence>
<accession>A0A164PIU9</accession>
<feature type="region of interest" description="Disordered" evidence="1">
    <location>
        <begin position="582"/>
        <end position="644"/>
    </location>
</feature>
<evidence type="ECO:0000313" key="3">
    <source>
        <dbReference type="Proteomes" id="UP000076722"/>
    </source>
</evidence>